<dbReference type="RefSeq" id="WP_320379584.1">
    <property type="nucleotide sequence ID" value="NZ_JAWDIQ010000001.1"/>
</dbReference>
<keyword evidence="2" id="KW-1185">Reference proteome</keyword>
<dbReference type="EMBL" id="JAWDIQ010000001">
    <property type="protein sequence ID" value="MDY0408882.1"/>
    <property type="molecule type" value="Genomic_DNA"/>
</dbReference>
<proteinExistence type="predicted"/>
<dbReference type="Proteomes" id="UP001275315">
    <property type="component" value="Unassembled WGS sequence"/>
</dbReference>
<name>A0ABU5CSR9_9BACI</name>
<organism evidence="1 2">
    <name type="scientific">Paracerasibacillus soli</name>
    <dbReference type="NCBI Taxonomy" id="480284"/>
    <lineage>
        <taxon>Bacteria</taxon>
        <taxon>Bacillati</taxon>
        <taxon>Bacillota</taxon>
        <taxon>Bacilli</taxon>
        <taxon>Bacillales</taxon>
        <taxon>Bacillaceae</taxon>
        <taxon>Paracerasibacillus</taxon>
    </lineage>
</organism>
<evidence type="ECO:0000313" key="1">
    <source>
        <dbReference type="EMBL" id="MDY0408882.1"/>
    </source>
</evidence>
<sequence>MEKQGFSIGDDFYLDQQLVQTILDTKQPQYSEIYTYGGIKRVTGYAPIFKDHDPSKEIIALSAIDFDAKIVSERTWDAVKDSFLLGLIPITLAACITIG</sequence>
<reference evidence="1 2" key="1">
    <citation type="submission" date="2023-10" db="EMBL/GenBank/DDBJ databases">
        <title>Virgibacillus soli CC-YMP-6 genome.</title>
        <authorList>
            <person name="Miliotis G."/>
            <person name="Sengupta P."/>
            <person name="Hameed A."/>
            <person name="Chuvochina M."/>
            <person name="Mcdonagh F."/>
            <person name="Simpson A.C."/>
            <person name="Singh N.K."/>
            <person name="Rekha P.D."/>
            <person name="Raman K."/>
            <person name="Hugenholtz P."/>
            <person name="Venkateswaran K."/>
        </authorList>
    </citation>
    <scope>NUCLEOTIDE SEQUENCE [LARGE SCALE GENOMIC DNA]</scope>
    <source>
        <strain evidence="1 2">CC-YMP-6</strain>
    </source>
</reference>
<gene>
    <name evidence="1" type="ORF">RWD45_10405</name>
</gene>
<protein>
    <submittedName>
        <fullName evidence="1">Uncharacterized protein</fullName>
    </submittedName>
</protein>
<accession>A0ABU5CSR9</accession>
<evidence type="ECO:0000313" key="2">
    <source>
        <dbReference type="Proteomes" id="UP001275315"/>
    </source>
</evidence>
<comment type="caution">
    <text evidence="1">The sequence shown here is derived from an EMBL/GenBank/DDBJ whole genome shotgun (WGS) entry which is preliminary data.</text>
</comment>